<dbReference type="InterPro" id="IPR004501">
    <property type="entry name" value="PTS_EIIC_3"/>
</dbReference>
<dbReference type="Proteomes" id="UP000010802">
    <property type="component" value="Chromosome"/>
</dbReference>
<proteinExistence type="predicted"/>
<feature type="transmembrane region" description="Helical" evidence="9">
    <location>
        <begin position="339"/>
        <end position="357"/>
    </location>
</feature>
<evidence type="ECO:0000313" key="12">
    <source>
        <dbReference type="Proteomes" id="UP000010802"/>
    </source>
</evidence>
<dbReference type="PIRSF" id="PIRSF006351">
    <property type="entry name" value="PTS_EIIC-Cellobiose"/>
    <property type="match status" value="1"/>
</dbReference>
<dbReference type="KEGG" id="tae:TepiRe1_0054"/>
<dbReference type="HOGENOM" id="CLU_029688_1_0_9"/>
<dbReference type="KEGG" id="tep:TepRe1_0052"/>
<comment type="function">
    <text evidence="8">The phosphoenolpyruvate-dependent sugar phosphotransferase system (PTS), a major carbohydrate active -transport system, catalyzes the phosphorylation of incoming sugar substrates concomitant with their translocation across the cell membrane.</text>
</comment>
<evidence type="ECO:0000259" key="10">
    <source>
        <dbReference type="PROSITE" id="PS51105"/>
    </source>
</evidence>
<keyword evidence="3 8" id="KW-1003">Cell membrane</keyword>
<feature type="transmembrane region" description="Helical" evidence="9">
    <location>
        <begin position="399"/>
        <end position="419"/>
    </location>
</feature>
<dbReference type="PANTHER" id="PTHR33989">
    <property type="match status" value="1"/>
</dbReference>
<keyword evidence="11" id="KW-0808">Transferase</keyword>
<feature type="transmembrane region" description="Helical" evidence="9">
    <location>
        <begin position="79"/>
        <end position="102"/>
    </location>
</feature>
<dbReference type="EMBL" id="HF563609">
    <property type="protein sequence ID" value="CCP24734.1"/>
    <property type="molecule type" value="Genomic_DNA"/>
</dbReference>
<keyword evidence="5 9" id="KW-0812">Transmembrane</keyword>
<dbReference type="GO" id="GO:0009401">
    <property type="term" value="P:phosphoenolpyruvate-dependent sugar phosphotransferase system"/>
    <property type="evidence" value="ECO:0007669"/>
    <property type="project" value="InterPro"/>
</dbReference>
<accession>F4LRK2</accession>
<name>F4LRK2_TEPAE</name>
<dbReference type="PROSITE" id="PS51105">
    <property type="entry name" value="PTS_EIIC_TYPE_3"/>
    <property type="match status" value="1"/>
</dbReference>
<dbReference type="InterPro" id="IPR003352">
    <property type="entry name" value="PTS_EIIC"/>
</dbReference>
<organism evidence="11 12">
    <name type="scientific">Tepidanaerobacter acetatoxydans (strain DSM 21804 / JCM 16047 / Re1)</name>
    <dbReference type="NCBI Taxonomy" id="1209989"/>
    <lineage>
        <taxon>Bacteria</taxon>
        <taxon>Bacillati</taxon>
        <taxon>Bacillota</taxon>
        <taxon>Clostridia</taxon>
        <taxon>Thermosediminibacterales</taxon>
        <taxon>Tepidanaerobacteraceae</taxon>
        <taxon>Tepidanaerobacter</taxon>
    </lineage>
</organism>
<keyword evidence="2 8" id="KW-0813">Transport</keyword>
<dbReference type="STRING" id="1209989.TepRe1_0052"/>
<evidence type="ECO:0000256" key="1">
    <source>
        <dbReference type="ARBA" id="ARBA00004651"/>
    </source>
</evidence>
<keyword evidence="6 9" id="KW-1133">Transmembrane helix</keyword>
<evidence type="ECO:0000313" key="11">
    <source>
        <dbReference type="EMBL" id="CCP24734.1"/>
    </source>
</evidence>
<gene>
    <name evidence="11" type="ordered locus">TEPIRE1_0054</name>
</gene>
<feature type="transmembrane region" description="Helical" evidence="9">
    <location>
        <begin position="28"/>
        <end position="49"/>
    </location>
</feature>
<dbReference type="GO" id="GO:0005886">
    <property type="term" value="C:plasma membrane"/>
    <property type="evidence" value="ECO:0007669"/>
    <property type="project" value="UniProtKB-SubCell"/>
</dbReference>
<dbReference type="eggNOG" id="COG1455">
    <property type="taxonomic scope" value="Bacteria"/>
</dbReference>
<evidence type="ECO:0000256" key="6">
    <source>
        <dbReference type="ARBA" id="ARBA00022989"/>
    </source>
</evidence>
<comment type="subcellular location">
    <subcellularLocation>
        <location evidence="1">Cell membrane</location>
        <topology evidence="1">Multi-pass membrane protein</topology>
    </subcellularLocation>
</comment>
<feature type="transmembrane region" description="Helical" evidence="9">
    <location>
        <begin position="292"/>
        <end position="313"/>
    </location>
</feature>
<feature type="transmembrane region" description="Helical" evidence="9">
    <location>
        <begin position="148"/>
        <end position="166"/>
    </location>
</feature>
<evidence type="ECO:0000256" key="5">
    <source>
        <dbReference type="ARBA" id="ARBA00022692"/>
    </source>
</evidence>
<feature type="domain" description="PTS EIIC type-3" evidence="10">
    <location>
        <begin position="9"/>
        <end position="419"/>
    </location>
</feature>
<evidence type="ECO:0000256" key="9">
    <source>
        <dbReference type="SAM" id="Phobius"/>
    </source>
</evidence>
<evidence type="ECO:0000256" key="4">
    <source>
        <dbReference type="ARBA" id="ARBA00022597"/>
    </source>
</evidence>
<dbReference type="InterPro" id="IPR051088">
    <property type="entry name" value="PTS_Sugar-EIIC/EIIB"/>
</dbReference>
<keyword evidence="12" id="KW-1185">Reference proteome</keyword>
<dbReference type="PATRIC" id="fig|1209989.3.peg.61"/>
<dbReference type="OrthoDB" id="1641940at2"/>
<evidence type="ECO:0000256" key="7">
    <source>
        <dbReference type="ARBA" id="ARBA00023136"/>
    </source>
</evidence>
<dbReference type="Pfam" id="PF02378">
    <property type="entry name" value="PTS_EIIC"/>
    <property type="match status" value="1"/>
</dbReference>
<evidence type="ECO:0000256" key="2">
    <source>
        <dbReference type="ARBA" id="ARBA00022448"/>
    </source>
</evidence>
<protein>
    <recommendedName>
        <fullName evidence="8">Permease IIC component</fullName>
    </recommendedName>
</protein>
<dbReference type="GO" id="GO:0008982">
    <property type="term" value="F:protein-N(PI)-phosphohistidine-sugar phosphotransferase activity"/>
    <property type="evidence" value="ECO:0007669"/>
    <property type="project" value="UniProtKB-UniRule"/>
</dbReference>
<dbReference type="GO" id="GO:1902815">
    <property type="term" value="P:N,N'-diacetylchitobiose import"/>
    <property type="evidence" value="ECO:0007669"/>
    <property type="project" value="TreeGrafter"/>
</dbReference>
<evidence type="ECO:0000256" key="3">
    <source>
        <dbReference type="ARBA" id="ARBA00022475"/>
    </source>
</evidence>
<dbReference type="AlphaFoldDB" id="F4LRK2"/>
<dbReference type="RefSeq" id="WP_013777189.1">
    <property type="nucleotide sequence ID" value="NC_015519.1"/>
</dbReference>
<accession>L0RX15</accession>
<reference evidence="12" key="1">
    <citation type="journal article" date="2013" name="Genome Announc.">
        <title>First genome sequence of a syntrophic acetate-oxidizing bacterium, Tepidanaerobacter acetatoxydans strain Re1.</title>
        <authorList>
            <person name="Manzoor S."/>
            <person name="Bongcam-Rudloff E."/>
            <person name="Schnurer A."/>
            <person name="Muller B."/>
        </authorList>
    </citation>
    <scope>NUCLEOTIDE SEQUENCE [LARGE SCALE GENOMIC DNA]</scope>
    <source>
        <strain evidence="12">Re1</strain>
    </source>
</reference>
<dbReference type="NCBIfam" id="TIGR00410">
    <property type="entry name" value="lacE"/>
    <property type="match status" value="1"/>
</dbReference>
<keyword evidence="4 8" id="KW-0762">Sugar transport</keyword>
<evidence type="ECO:0000256" key="8">
    <source>
        <dbReference type="PIRNR" id="PIRNR006351"/>
    </source>
</evidence>
<keyword evidence="7 8" id="KW-0472">Membrane</keyword>
<sequence length="438" mass="49005">MSSNIMNWIEKTILPFAGKIQRNRYLQAIQAGFMMCMPIMLVGSISIILTRPLVDYTTMAVTESGYTFFKNWQLFIENYGAPLLLLRSMTLYSISLWVCLAVSYHLASYYKMNTILTPMLNLLMFFILCSSKTPDGGISNDYWGGEGLFASIIIAIVITELYRFLIDKKVGTIQMPEMVPPALKSSFSSIFPILFITSVCTIISIFFNCIIGLSFPQAILACFHPLVIAIDNVFGLAISSILTQIVWWFGIHNTAITSMLEPLMMSNYASNAAQYAAGMPPSALPHIWTEPLWWNFMVIGGSGATLSVAFMLLRSKSKQLKTIGQISIIPALFNINEPIIFGLPIVLNPLFFIPWVFAQTFNGIASYICMDIGLVNKTFIYPGWNIPTPIGQFLATMDYRAIILAITLVVIDGLIYYPFLKVYEKQKLIEETAGISNL</sequence>
<dbReference type="PANTHER" id="PTHR33989:SF4">
    <property type="entry name" value="PTS SYSTEM N,N'-DIACETYLCHITOBIOSE-SPECIFIC EIIC COMPONENT"/>
    <property type="match status" value="1"/>
</dbReference>
<feature type="transmembrane region" description="Helical" evidence="9">
    <location>
        <begin position="187"/>
        <end position="207"/>
    </location>
</feature>
<feature type="transmembrane region" description="Helical" evidence="9">
    <location>
        <begin position="109"/>
        <end position="128"/>
    </location>
</feature>
<dbReference type="InterPro" id="IPR004796">
    <property type="entry name" value="PTS_IIC_cello"/>
</dbReference>